<name>A0ABQ8N6C3_PYRGI</name>
<dbReference type="Proteomes" id="UP001059893">
    <property type="component" value="Unassembled WGS sequence"/>
</dbReference>
<feature type="compositionally biased region" description="Low complexity" evidence="1">
    <location>
        <begin position="44"/>
        <end position="56"/>
    </location>
</feature>
<comment type="caution">
    <text evidence="2">The sequence shown here is derived from an EMBL/GenBank/DDBJ whole genome shotgun (WGS) entry which is preliminary data.</text>
</comment>
<evidence type="ECO:0000313" key="2">
    <source>
        <dbReference type="EMBL" id="KAI6292010.1"/>
    </source>
</evidence>
<feature type="compositionally biased region" description="Polar residues" evidence="1">
    <location>
        <begin position="99"/>
        <end position="111"/>
    </location>
</feature>
<sequence>MEDVVTEAVEIYATMDDNEKKTSNRLTIVAPSTSPKSRAPNGPASARLSSAVSSPSYTISRVPSESLGPDVDNATEKTFAVIAGTRITGAKCPAGPTLETKSCDPTESTGFSQPSSPASAQLSPSHIDTFKRRSTRLIPDPLQTNFFNICPPFAKCQTLPPPRRPMIHQRKIVNRPAEGVNGAAAFG</sequence>
<accession>A0ABQ8N6C3</accession>
<feature type="compositionally biased region" description="Polar residues" evidence="1">
    <location>
        <begin position="24"/>
        <end position="36"/>
    </location>
</feature>
<organism evidence="2 3">
    <name type="scientific">Pyricularia grisea</name>
    <name type="common">Crabgrass-specific blast fungus</name>
    <name type="synonym">Magnaporthe grisea</name>
    <dbReference type="NCBI Taxonomy" id="148305"/>
    <lineage>
        <taxon>Eukaryota</taxon>
        <taxon>Fungi</taxon>
        <taxon>Dikarya</taxon>
        <taxon>Ascomycota</taxon>
        <taxon>Pezizomycotina</taxon>
        <taxon>Sordariomycetes</taxon>
        <taxon>Sordariomycetidae</taxon>
        <taxon>Magnaporthales</taxon>
        <taxon>Pyriculariaceae</taxon>
        <taxon>Pyricularia</taxon>
    </lineage>
</organism>
<feature type="region of interest" description="Disordered" evidence="1">
    <location>
        <begin position="15"/>
        <end position="72"/>
    </location>
</feature>
<dbReference type="EMBL" id="JABSND010000321">
    <property type="protein sequence ID" value="KAI6292010.1"/>
    <property type="molecule type" value="Genomic_DNA"/>
</dbReference>
<evidence type="ECO:0000256" key="1">
    <source>
        <dbReference type="SAM" id="MobiDB-lite"/>
    </source>
</evidence>
<feature type="compositionally biased region" description="Low complexity" evidence="1">
    <location>
        <begin position="112"/>
        <end position="124"/>
    </location>
</feature>
<evidence type="ECO:0000313" key="3">
    <source>
        <dbReference type="Proteomes" id="UP001059893"/>
    </source>
</evidence>
<gene>
    <name evidence="2" type="ORF">MCOR33_010180</name>
</gene>
<proteinExistence type="predicted"/>
<protein>
    <submittedName>
        <fullName evidence="2">Uncharacterized protein</fullName>
    </submittedName>
</protein>
<keyword evidence="3" id="KW-1185">Reference proteome</keyword>
<feature type="region of interest" description="Disordered" evidence="1">
    <location>
        <begin position="90"/>
        <end position="124"/>
    </location>
</feature>
<reference evidence="2" key="1">
    <citation type="submission" date="2021-01" db="EMBL/GenBank/DDBJ databases">
        <title>Deciphering the adaptive evolutionary patterns associated with biogeogrpahic diversity in the finger millet blast pathogen Magnaporthe oryzae in Eastern Africa.</title>
        <authorList>
            <person name="Onyema G."/>
            <person name="Shittu T.A."/>
            <person name="Dodsworth S."/>
            <person name="Devilliers S."/>
            <person name="Muthumeenakshi S."/>
            <person name="Sreenivasaprasad S."/>
        </authorList>
    </citation>
    <scope>NUCLEOTIDE SEQUENCE</scope>
    <source>
        <strain evidence="2">D15/s37</strain>
    </source>
</reference>